<keyword evidence="1" id="KW-1133">Transmembrane helix</keyword>
<dbReference type="EMBL" id="PQFF01000123">
    <property type="protein sequence ID" value="RHZ80817.1"/>
    <property type="molecule type" value="Genomic_DNA"/>
</dbReference>
<reference evidence="2 3" key="1">
    <citation type="submission" date="2018-08" db="EMBL/GenBank/DDBJ databases">
        <title>Genome and evolution of the arbuscular mycorrhizal fungus Diversispora epigaea (formerly Glomus versiforme) and its bacterial endosymbionts.</title>
        <authorList>
            <person name="Sun X."/>
            <person name="Fei Z."/>
            <person name="Harrison M."/>
        </authorList>
    </citation>
    <scope>NUCLEOTIDE SEQUENCE [LARGE SCALE GENOMIC DNA]</scope>
    <source>
        <strain evidence="2 3">IT104</strain>
    </source>
</reference>
<evidence type="ECO:0000313" key="2">
    <source>
        <dbReference type="EMBL" id="RHZ80817.1"/>
    </source>
</evidence>
<gene>
    <name evidence="2" type="ORF">Glove_132g128</name>
</gene>
<protein>
    <recommendedName>
        <fullName evidence="4">Transmembrane protein</fullName>
    </recommendedName>
</protein>
<dbReference type="AlphaFoldDB" id="A0A397J0C5"/>
<comment type="caution">
    <text evidence="2">The sequence shown here is derived from an EMBL/GenBank/DDBJ whole genome shotgun (WGS) entry which is preliminary data.</text>
</comment>
<accession>A0A397J0C5</accession>
<evidence type="ECO:0000256" key="1">
    <source>
        <dbReference type="SAM" id="Phobius"/>
    </source>
</evidence>
<evidence type="ECO:0000313" key="3">
    <source>
        <dbReference type="Proteomes" id="UP000266861"/>
    </source>
</evidence>
<name>A0A397J0C5_9GLOM</name>
<keyword evidence="3" id="KW-1185">Reference proteome</keyword>
<evidence type="ECO:0008006" key="4">
    <source>
        <dbReference type="Google" id="ProtNLM"/>
    </source>
</evidence>
<proteinExistence type="predicted"/>
<organism evidence="2 3">
    <name type="scientific">Diversispora epigaea</name>
    <dbReference type="NCBI Taxonomy" id="1348612"/>
    <lineage>
        <taxon>Eukaryota</taxon>
        <taxon>Fungi</taxon>
        <taxon>Fungi incertae sedis</taxon>
        <taxon>Mucoromycota</taxon>
        <taxon>Glomeromycotina</taxon>
        <taxon>Glomeromycetes</taxon>
        <taxon>Diversisporales</taxon>
        <taxon>Diversisporaceae</taxon>
        <taxon>Diversispora</taxon>
    </lineage>
</organism>
<keyword evidence="1" id="KW-0472">Membrane</keyword>
<feature type="transmembrane region" description="Helical" evidence="1">
    <location>
        <begin position="16"/>
        <end position="35"/>
    </location>
</feature>
<sequence length="49" mass="5706">MVWICIGVGEENGVDLYWCCGFILVLVMKMVWIYIGVGEENGVDLYWCW</sequence>
<keyword evidence="1" id="KW-0812">Transmembrane</keyword>
<dbReference type="Proteomes" id="UP000266861">
    <property type="component" value="Unassembled WGS sequence"/>
</dbReference>